<dbReference type="RefSeq" id="WP_091681880.1">
    <property type="nucleotide sequence ID" value="NZ_FOSN01000008.1"/>
</dbReference>
<evidence type="ECO:0000313" key="1">
    <source>
        <dbReference type="EMBL" id="SFK44274.1"/>
    </source>
</evidence>
<dbReference type="Proteomes" id="UP000198755">
    <property type="component" value="Unassembled WGS sequence"/>
</dbReference>
<dbReference type="EMBL" id="FOSN01000008">
    <property type="protein sequence ID" value="SFK44274.1"/>
    <property type="molecule type" value="Genomic_DNA"/>
</dbReference>
<reference evidence="1 2" key="1">
    <citation type="submission" date="2016-10" db="EMBL/GenBank/DDBJ databases">
        <authorList>
            <person name="de Groot N.N."/>
        </authorList>
    </citation>
    <scope>NUCLEOTIDE SEQUENCE [LARGE SCALE GENOMIC DNA]</scope>
    <source>
        <strain evidence="1 2">NE2</strain>
    </source>
</reference>
<dbReference type="InterPro" id="IPR021270">
    <property type="entry name" value="DUF2849"/>
</dbReference>
<organism evidence="1 2">
    <name type="scientific">Methylocapsa palsarum</name>
    <dbReference type="NCBI Taxonomy" id="1612308"/>
    <lineage>
        <taxon>Bacteria</taxon>
        <taxon>Pseudomonadati</taxon>
        <taxon>Pseudomonadota</taxon>
        <taxon>Alphaproteobacteria</taxon>
        <taxon>Hyphomicrobiales</taxon>
        <taxon>Beijerinckiaceae</taxon>
        <taxon>Methylocapsa</taxon>
    </lineage>
</organism>
<name>A0A1I3ZJQ2_9HYPH</name>
<evidence type="ECO:0000313" key="2">
    <source>
        <dbReference type="Proteomes" id="UP000198755"/>
    </source>
</evidence>
<keyword evidence="2" id="KW-1185">Reference proteome</keyword>
<dbReference type="OrthoDB" id="9815695at2"/>
<gene>
    <name evidence="1" type="ORF">SAMN05444581_10818</name>
</gene>
<evidence type="ECO:0008006" key="3">
    <source>
        <dbReference type="Google" id="ProtNLM"/>
    </source>
</evidence>
<proteinExistence type="predicted"/>
<dbReference type="STRING" id="1612308.SAMN05444581_10818"/>
<sequence length="103" mass="10621">MTQVISANRLVDGRVVYLSADGSWGEAIDAARLFATANETEAGLAAAQEDVARNLIIDPFLVGVAFSGGLLRAGSLRDEIRARGPTVGYAPTSISGASAAKRS</sequence>
<accession>A0A1I3ZJQ2</accession>
<protein>
    <recommendedName>
        <fullName evidence="3">DUF2849 domain-containing protein</fullName>
    </recommendedName>
</protein>
<dbReference type="AlphaFoldDB" id="A0A1I3ZJQ2"/>
<dbReference type="Pfam" id="PF11011">
    <property type="entry name" value="DUF2849"/>
    <property type="match status" value="1"/>
</dbReference>